<dbReference type="Gene3D" id="1.10.510.10">
    <property type="entry name" value="Transferase(Phosphotransferase) domain 1"/>
    <property type="match status" value="1"/>
</dbReference>
<evidence type="ECO:0000256" key="2">
    <source>
        <dbReference type="ARBA" id="ARBA00022527"/>
    </source>
</evidence>
<evidence type="ECO:0000256" key="8">
    <source>
        <dbReference type="ARBA" id="ARBA00048679"/>
    </source>
</evidence>
<keyword evidence="11" id="KW-1133">Transmembrane helix</keyword>
<dbReference type="Proteomes" id="UP000289562">
    <property type="component" value="Unassembled WGS sequence"/>
</dbReference>
<dbReference type="FunFam" id="1.10.510.10:FF:000021">
    <property type="entry name" value="Serine/threonine protein kinase"/>
    <property type="match status" value="1"/>
</dbReference>
<dbReference type="AlphaFoldDB" id="A0A132P661"/>
<dbReference type="Gene3D" id="3.30.10.20">
    <property type="match status" value="4"/>
</dbReference>
<feature type="compositionally biased region" description="Low complexity" evidence="10">
    <location>
        <begin position="655"/>
        <end position="689"/>
    </location>
</feature>
<feature type="region of interest" description="Disordered" evidence="10">
    <location>
        <begin position="298"/>
        <end position="331"/>
    </location>
</feature>
<evidence type="ECO:0000259" key="13">
    <source>
        <dbReference type="PROSITE" id="PS51178"/>
    </source>
</evidence>
<evidence type="ECO:0000259" key="12">
    <source>
        <dbReference type="PROSITE" id="PS50011"/>
    </source>
</evidence>
<dbReference type="EMBL" id="JARPTX010000007">
    <property type="protein sequence ID" value="MDT2369190.1"/>
    <property type="molecule type" value="Genomic_DNA"/>
</dbReference>
<dbReference type="NCBIfam" id="NF033483">
    <property type="entry name" value="PknB_PASTA_kin"/>
    <property type="match status" value="1"/>
</dbReference>
<evidence type="ECO:0000256" key="6">
    <source>
        <dbReference type="ARBA" id="ARBA00022840"/>
    </source>
</evidence>
<reference evidence="15" key="3">
    <citation type="submission" date="2023-03" db="EMBL/GenBank/DDBJ databases">
        <authorList>
            <person name="Shen W."/>
            <person name="Cai J."/>
        </authorList>
    </citation>
    <scope>NUCLEOTIDE SEQUENCE</scope>
    <source>
        <strain evidence="15">B1010-2</strain>
    </source>
</reference>
<feature type="domain" description="PASTA" evidence="13">
    <location>
        <begin position="432"/>
        <end position="502"/>
    </location>
</feature>
<dbReference type="PANTHER" id="PTHR43289">
    <property type="entry name" value="MITOGEN-ACTIVATED PROTEIN KINASE KINASE KINASE 20-RELATED"/>
    <property type="match status" value="1"/>
</dbReference>
<dbReference type="SMART" id="SM00740">
    <property type="entry name" value="PASTA"/>
    <property type="match status" value="4"/>
</dbReference>
<feature type="domain" description="PASTA" evidence="13">
    <location>
        <begin position="503"/>
        <end position="572"/>
    </location>
</feature>
<evidence type="ECO:0000256" key="10">
    <source>
        <dbReference type="SAM" id="MobiDB-lite"/>
    </source>
</evidence>
<keyword evidence="3" id="KW-0808">Transferase</keyword>
<dbReference type="InterPro" id="IPR000719">
    <property type="entry name" value="Prot_kinase_dom"/>
</dbReference>
<evidence type="ECO:0000256" key="11">
    <source>
        <dbReference type="SAM" id="Phobius"/>
    </source>
</evidence>
<feature type="domain" description="PASTA" evidence="13">
    <location>
        <begin position="365"/>
        <end position="431"/>
    </location>
</feature>
<feature type="region of interest" description="Disordered" evidence="10">
    <location>
        <begin position="640"/>
        <end position="689"/>
    </location>
</feature>
<evidence type="ECO:0000256" key="5">
    <source>
        <dbReference type="ARBA" id="ARBA00022777"/>
    </source>
</evidence>
<dbReference type="SMART" id="SM00220">
    <property type="entry name" value="S_TKc"/>
    <property type="match status" value="1"/>
</dbReference>
<dbReference type="GO" id="GO:0004674">
    <property type="term" value="F:protein serine/threonine kinase activity"/>
    <property type="evidence" value="ECO:0007669"/>
    <property type="project" value="UniProtKB-KW"/>
</dbReference>
<dbReference type="RefSeq" id="WP_002298187.1">
    <property type="nucleotide sequence ID" value="NZ_AP019394.1"/>
</dbReference>
<evidence type="ECO:0000313" key="15">
    <source>
        <dbReference type="EMBL" id="MDT2369190.1"/>
    </source>
</evidence>
<dbReference type="EC" id="2.7.11.1" evidence="1"/>
<comment type="catalytic activity">
    <reaction evidence="7">
        <text>L-threonyl-[protein] + ATP = O-phospho-L-threonyl-[protein] + ADP + H(+)</text>
        <dbReference type="Rhea" id="RHEA:46608"/>
        <dbReference type="Rhea" id="RHEA-COMP:11060"/>
        <dbReference type="Rhea" id="RHEA-COMP:11605"/>
        <dbReference type="ChEBI" id="CHEBI:15378"/>
        <dbReference type="ChEBI" id="CHEBI:30013"/>
        <dbReference type="ChEBI" id="CHEBI:30616"/>
        <dbReference type="ChEBI" id="CHEBI:61977"/>
        <dbReference type="ChEBI" id="CHEBI:456216"/>
        <dbReference type="EC" id="2.7.11.1"/>
    </reaction>
</comment>
<dbReference type="InterPro" id="IPR011009">
    <property type="entry name" value="Kinase-like_dom_sf"/>
</dbReference>
<evidence type="ECO:0000313" key="18">
    <source>
        <dbReference type="Proteomes" id="UP000289562"/>
    </source>
</evidence>
<keyword evidence="11" id="KW-0472">Membrane</keyword>
<dbReference type="Gene3D" id="3.30.200.20">
    <property type="entry name" value="Phosphorylase Kinase, domain 1"/>
    <property type="match status" value="1"/>
</dbReference>
<evidence type="ECO:0000313" key="17">
    <source>
        <dbReference type="Proteomes" id="UP000070452"/>
    </source>
</evidence>
<feature type="transmembrane region" description="Helical" evidence="11">
    <location>
        <begin position="340"/>
        <end position="360"/>
    </location>
</feature>
<gene>
    <name evidence="15" type="primary">pknB</name>
    <name evidence="14" type="ORF">AWT83_04565</name>
    <name evidence="16" type="ORF">CYQ77_06225</name>
    <name evidence="15" type="ORF">P6Z85_03175</name>
</gene>
<dbReference type="Proteomes" id="UP001260956">
    <property type="component" value="Unassembled WGS sequence"/>
</dbReference>
<dbReference type="EMBL" id="PJVH01000015">
    <property type="protein sequence ID" value="RXU89196.1"/>
    <property type="molecule type" value="Genomic_DNA"/>
</dbReference>
<keyword evidence="4 9" id="KW-0547">Nucleotide-binding</keyword>
<comment type="catalytic activity">
    <reaction evidence="8">
        <text>L-seryl-[protein] + ATP = O-phospho-L-seryl-[protein] + ADP + H(+)</text>
        <dbReference type="Rhea" id="RHEA:17989"/>
        <dbReference type="Rhea" id="RHEA-COMP:9863"/>
        <dbReference type="Rhea" id="RHEA-COMP:11604"/>
        <dbReference type="ChEBI" id="CHEBI:15378"/>
        <dbReference type="ChEBI" id="CHEBI:29999"/>
        <dbReference type="ChEBI" id="CHEBI:30616"/>
        <dbReference type="ChEBI" id="CHEBI:83421"/>
        <dbReference type="ChEBI" id="CHEBI:456216"/>
        <dbReference type="EC" id="2.7.11.1"/>
    </reaction>
</comment>
<organism evidence="14 17">
    <name type="scientific">Enterococcus faecium</name>
    <name type="common">Streptococcus faecium</name>
    <dbReference type="NCBI Taxonomy" id="1352"/>
    <lineage>
        <taxon>Bacteria</taxon>
        <taxon>Bacillati</taxon>
        <taxon>Bacillota</taxon>
        <taxon>Bacilli</taxon>
        <taxon>Lactobacillales</taxon>
        <taxon>Enterococcaceae</taxon>
        <taxon>Enterococcus</taxon>
    </lineage>
</organism>
<dbReference type="InterPro" id="IPR017441">
    <property type="entry name" value="Protein_kinase_ATP_BS"/>
</dbReference>
<dbReference type="InterPro" id="IPR008271">
    <property type="entry name" value="Ser/Thr_kinase_AS"/>
</dbReference>
<dbReference type="InterPro" id="IPR005543">
    <property type="entry name" value="PASTA_dom"/>
</dbReference>
<keyword evidence="5 14" id="KW-0418">Kinase</keyword>
<sequence>MIELGKKLNGRYQITGNIGSGGMANVFLAHDLILDRDVAVKVLRFDFQNDQTAIRRFQREALAATELVHPNIVSVYDVGEEDNMQYLVMEYVKGMDLKRYIQTHYPVPYETAVNIMQQILSAISLAHNHQIIHRDLKPQNVLIDNEGVVKITDFGIAIALSETSITQTNTMLGSVHYLSPEQARGSMATKQSDIYALGIILYEMLTGSVPFDGESAVTIALKHFQDDLPSIKALDPNVPQALENVILRATAKEPADRYKSAEEMSDDLSTVLSPARANEEKWQPHVMDNETKVITPLTEDAPMPDTFKSMPLPKDKPENETLPEEEEVLPDPKKKGQKKWWLILLAILAVLGIGTAVFFASGGRGEVVVPDVSDLSEASARETLAKAKLEVATKTEEIADDKIEEGNVVKTDPAAGTTVKQKREVTLYISSGTKKIKLDDYSGKSYEDAEASLKELGFSADLIQKEEEFSSEVESGMIISQSPSEDTEVDPKTDTITFTVSKGPETVTLSSHVGENYETVRNWLVTQGFNINNISATYDYSDTVPSGSIISQDPASGEVVAEETYINFVVSQGTEPKLNDISGYTKSEAQSYLASVGAEYIGHETSEYSNTVDKDKVIRTVPGAGTTITKGMVVNVIYSKGPDPASSSSEKDSSDSSSSSSSSSSTSNSSKEESSSSTSSSASTSESSK</sequence>
<evidence type="ECO:0000256" key="1">
    <source>
        <dbReference type="ARBA" id="ARBA00012513"/>
    </source>
</evidence>
<dbReference type="CDD" id="cd06577">
    <property type="entry name" value="PASTA_pknB"/>
    <property type="match status" value="4"/>
</dbReference>
<dbReference type="CDD" id="cd14014">
    <property type="entry name" value="STKc_PknB_like"/>
    <property type="match status" value="1"/>
</dbReference>
<protein>
    <recommendedName>
        <fullName evidence="1">non-specific serine/threonine protein kinase</fullName>
        <ecNumber evidence="1">2.7.11.1</ecNumber>
    </recommendedName>
</protein>
<dbReference type="PROSITE" id="PS00107">
    <property type="entry name" value="PROTEIN_KINASE_ATP"/>
    <property type="match status" value="1"/>
</dbReference>
<dbReference type="Pfam" id="PF03793">
    <property type="entry name" value="PASTA"/>
    <property type="match status" value="4"/>
</dbReference>
<keyword evidence="6 9" id="KW-0067">ATP-binding</keyword>
<proteinExistence type="predicted"/>
<evidence type="ECO:0000256" key="3">
    <source>
        <dbReference type="ARBA" id="ARBA00022679"/>
    </source>
</evidence>
<evidence type="ECO:0000256" key="9">
    <source>
        <dbReference type="PROSITE-ProRule" id="PRU10141"/>
    </source>
</evidence>
<evidence type="ECO:0000313" key="14">
    <source>
        <dbReference type="EMBL" id="KWX17810.1"/>
    </source>
</evidence>
<reference evidence="14 17" key="1">
    <citation type="submission" date="2016-01" db="EMBL/GenBank/DDBJ databases">
        <title>Molecular Mechanisms for transfer of large genomic segments between Enterococcus faecium strains.</title>
        <authorList>
            <person name="Garcia-Solache M.A."/>
            <person name="Lebreton F."/>
            <person name="Mclaughlin R.E."/>
            <person name="Whiteaker J.D."/>
            <person name="Gilmore M.S."/>
            <person name="Rice L.B."/>
        </authorList>
    </citation>
    <scope>NUCLEOTIDE SEQUENCE [LARGE SCALE GENOMIC DNA]</scope>
    <source>
        <strain evidence="14 17">D344RRF x C68</strain>
    </source>
</reference>
<reference evidence="16 18" key="2">
    <citation type="submission" date="2017-12" db="EMBL/GenBank/DDBJ databases">
        <title>A pool of 800 enterococci isolated from chicken carcass rinse samples from New Zealand.</title>
        <authorList>
            <person name="Zhang J."/>
            <person name="Rogers L."/>
            <person name="Midwinter A."/>
            <person name="French N."/>
        </authorList>
    </citation>
    <scope>NUCLEOTIDE SEQUENCE [LARGE SCALE GENOMIC DNA]</scope>
    <source>
        <strain evidence="16 18">EN697</strain>
    </source>
</reference>
<dbReference type="Pfam" id="PF00069">
    <property type="entry name" value="Pkinase"/>
    <property type="match status" value="1"/>
</dbReference>
<dbReference type="PANTHER" id="PTHR43289:SF34">
    <property type="entry name" value="SERINE_THREONINE-PROTEIN KINASE YBDM-RELATED"/>
    <property type="match status" value="1"/>
</dbReference>
<keyword evidence="11" id="KW-0812">Transmembrane</keyword>
<name>A0A132P661_ENTFC</name>
<dbReference type="PROSITE" id="PS50011">
    <property type="entry name" value="PROTEIN_KINASE_DOM"/>
    <property type="match status" value="1"/>
</dbReference>
<dbReference type="GO" id="GO:0005524">
    <property type="term" value="F:ATP binding"/>
    <property type="evidence" value="ECO:0007669"/>
    <property type="project" value="UniProtKB-UniRule"/>
</dbReference>
<dbReference type="PROSITE" id="PS51178">
    <property type="entry name" value="PASTA"/>
    <property type="match status" value="4"/>
</dbReference>
<dbReference type="SUPFAM" id="SSF56112">
    <property type="entry name" value="Protein kinase-like (PK-like)"/>
    <property type="match status" value="1"/>
</dbReference>
<dbReference type="EMBL" id="LRHK01000001">
    <property type="protein sequence ID" value="KWX17810.1"/>
    <property type="molecule type" value="Genomic_DNA"/>
</dbReference>
<evidence type="ECO:0000256" key="7">
    <source>
        <dbReference type="ARBA" id="ARBA00047899"/>
    </source>
</evidence>
<feature type="domain" description="Protein kinase" evidence="12">
    <location>
        <begin position="12"/>
        <end position="272"/>
    </location>
</feature>
<feature type="binding site" evidence="9">
    <location>
        <position position="41"/>
    </location>
    <ligand>
        <name>ATP</name>
        <dbReference type="ChEBI" id="CHEBI:30616"/>
    </ligand>
</feature>
<keyword evidence="2 14" id="KW-0723">Serine/threonine-protein kinase</keyword>
<feature type="domain" description="PASTA" evidence="13">
    <location>
        <begin position="573"/>
        <end position="640"/>
    </location>
</feature>
<dbReference type="Proteomes" id="UP000070452">
    <property type="component" value="Unassembled WGS sequence"/>
</dbReference>
<evidence type="ECO:0000256" key="4">
    <source>
        <dbReference type="ARBA" id="ARBA00022741"/>
    </source>
</evidence>
<evidence type="ECO:0000313" key="16">
    <source>
        <dbReference type="EMBL" id="RXU89196.1"/>
    </source>
</evidence>
<dbReference type="PROSITE" id="PS00108">
    <property type="entry name" value="PROTEIN_KINASE_ST"/>
    <property type="match status" value="1"/>
</dbReference>
<accession>A0A132P661</accession>
<dbReference type="FunFam" id="3.30.200.20:FF:000035">
    <property type="entry name" value="Serine/threonine protein kinase Stk1"/>
    <property type="match status" value="1"/>
</dbReference>
<comment type="caution">
    <text evidence="14">The sequence shown here is derived from an EMBL/GenBank/DDBJ whole genome shotgun (WGS) entry which is preliminary data.</text>
</comment>